<accession>A0A835TDQ5</accession>
<feature type="compositionally biased region" description="Pro residues" evidence="1">
    <location>
        <begin position="363"/>
        <end position="372"/>
    </location>
</feature>
<feature type="region of interest" description="Disordered" evidence="1">
    <location>
        <begin position="159"/>
        <end position="184"/>
    </location>
</feature>
<sequence length="597" mass="60168">MDVHMALDPDDAVRLGAEEVAGLAALPALQHLILRCHDPSPAGANLAALIGGRRPPALRCLELISLSIAKRTGSDERLRLPPLLVECGPSSQGGRMASIATYDDYCGGDDGELNPGVVDRLAQALVAAAQSLPPGEVARLRLRLRTYAVSRRAIRWQAGHDGPEVGGDADEEEDEEAEGGAVGGLGTEQRLAQYLGPGGHLPRLLALIGGGHVEVDHMDASTAVSPAAACAVVRVLGLPHRELHLHHGTVDPRGPKALGGSGGRAAGEALQMLRTAGQAGQEQAATELMQQQQQQQQQAAPAAQQAQGRALTLDALDAEGMLQEAVERLWLAATAVAASAPNSSSSSGGGSSRMVLLRGVPSLAPPPPPLAPRPRRPSKSERLAECLSSSSVALLLDGLLCPEPAPAALVPPSRRIDARQGFAYVPCAQALLVECVSEQDAAALVEQVRAAGTGGARSDASVGVSAGEGAGAGAGTGGGSGAGTGTSSSGAETLAAAALPACFAKTASYFPWSCCADAVQKAVLTVLADLWAGAEAQAAAASACRASGGGGGPAAAAAGSRHGLGGAVLDRVRLLLELDAAAAGLWGAARYVHDAIL</sequence>
<organism evidence="2 3">
    <name type="scientific">Chlamydomonas schloesseri</name>
    <dbReference type="NCBI Taxonomy" id="2026947"/>
    <lineage>
        <taxon>Eukaryota</taxon>
        <taxon>Viridiplantae</taxon>
        <taxon>Chlorophyta</taxon>
        <taxon>core chlorophytes</taxon>
        <taxon>Chlorophyceae</taxon>
        <taxon>CS clade</taxon>
        <taxon>Chlamydomonadales</taxon>
        <taxon>Chlamydomonadaceae</taxon>
        <taxon>Chlamydomonas</taxon>
    </lineage>
</organism>
<evidence type="ECO:0000313" key="2">
    <source>
        <dbReference type="EMBL" id="KAG2436025.1"/>
    </source>
</evidence>
<name>A0A835TDQ5_9CHLO</name>
<feature type="region of interest" description="Disordered" evidence="1">
    <location>
        <begin position="275"/>
        <end position="301"/>
    </location>
</feature>
<dbReference type="AlphaFoldDB" id="A0A835TDQ5"/>
<comment type="caution">
    <text evidence="2">The sequence shown here is derived from an EMBL/GenBank/DDBJ whole genome shotgun (WGS) entry which is preliminary data.</text>
</comment>
<proteinExistence type="predicted"/>
<protein>
    <submittedName>
        <fullName evidence="2">Uncharacterized protein</fullName>
    </submittedName>
</protein>
<feature type="compositionally biased region" description="Acidic residues" evidence="1">
    <location>
        <begin position="167"/>
        <end position="178"/>
    </location>
</feature>
<evidence type="ECO:0000313" key="3">
    <source>
        <dbReference type="Proteomes" id="UP000613740"/>
    </source>
</evidence>
<feature type="region of interest" description="Disordered" evidence="1">
    <location>
        <begin position="340"/>
        <end position="380"/>
    </location>
</feature>
<evidence type="ECO:0000256" key="1">
    <source>
        <dbReference type="SAM" id="MobiDB-lite"/>
    </source>
</evidence>
<keyword evidence="3" id="KW-1185">Reference proteome</keyword>
<dbReference type="EMBL" id="JAEHOD010000051">
    <property type="protein sequence ID" value="KAG2436025.1"/>
    <property type="molecule type" value="Genomic_DNA"/>
</dbReference>
<dbReference type="OrthoDB" id="559429at2759"/>
<dbReference type="Proteomes" id="UP000613740">
    <property type="component" value="Unassembled WGS sequence"/>
</dbReference>
<gene>
    <name evidence="2" type="ORF">HYH02_011737</name>
</gene>
<reference evidence="2" key="1">
    <citation type="journal article" date="2020" name="bioRxiv">
        <title>Comparative genomics of Chlamydomonas.</title>
        <authorList>
            <person name="Craig R.J."/>
            <person name="Hasan A.R."/>
            <person name="Ness R.W."/>
            <person name="Keightley P.D."/>
        </authorList>
    </citation>
    <scope>NUCLEOTIDE SEQUENCE</scope>
    <source>
        <strain evidence="2">CCAP 11/173</strain>
    </source>
</reference>